<evidence type="ECO:0000259" key="6">
    <source>
        <dbReference type="Pfam" id="PF00892"/>
    </source>
</evidence>
<evidence type="ECO:0000256" key="2">
    <source>
        <dbReference type="ARBA" id="ARBA00007362"/>
    </source>
</evidence>
<gene>
    <name evidence="7" type="ORF">BACVE_001046</name>
</gene>
<keyword evidence="4" id="KW-1133">Transmembrane helix</keyword>
<evidence type="ECO:0000256" key="3">
    <source>
        <dbReference type="ARBA" id="ARBA00022692"/>
    </source>
</evidence>
<evidence type="ECO:0000256" key="1">
    <source>
        <dbReference type="ARBA" id="ARBA00004127"/>
    </source>
</evidence>
<dbReference type="InterPro" id="IPR050638">
    <property type="entry name" value="AA-Vitamin_Transporters"/>
</dbReference>
<dbReference type="SUPFAM" id="SSF103481">
    <property type="entry name" value="Multidrug resistance efflux transporter EmrE"/>
    <property type="match status" value="2"/>
</dbReference>
<dbReference type="InterPro" id="IPR000620">
    <property type="entry name" value="EamA_dom"/>
</dbReference>
<protein>
    <recommendedName>
        <fullName evidence="6">EamA domain-containing protein</fullName>
    </recommendedName>
</protein>
<dbReference type="PANTHER" id="PTHR32322:SF2">
    <property type="entry name" value="EAMA DOMAIN-CONTAINING PROTEIN"/>
    <property type="match status" value="1"/>
</dbReference>
<feature type="domain" description="EamA" evidence="6">
    <location>
        <begin position="7"/>
        <end position="134"/>
    </location>
</feature>
<reference evidence="8" key="1">
    <citation type="submission" date="2020-10" db="EMBL/GenBank/DDBJ databases">
        <title>Complete genome sequence of Bacillus velezensis NST6.</title>
        <authorList>
            <person name="Choi J."/>
        </authorList>
    </citation>
    <scope>NUCLEOTIDE SEQUENCE [LARGE SCALE GENOMIC DNA]</scope>
    <source>
        <strain evidence="8">NST6</strain>
    </source>
</reference>
<sequence>MIPFMYVFCLLAWGLNFIAVKIQGAPVSPAVSLTYRIIGSAIMFVILTLIVRPKGRPSFKDIGPLVTFGICNFALSYLFLYYATIWSTAALVTLIYSLKTVLTPVALRVFIGDRLHPRILIGGLIGITGVCILIYPLLTESLSLDNLKGIGIALLGTILTAIGDASSAVNARNRINPLYANSVGFIVASLLLLIICLFQGLKFTLPISVSYLSSLIYLTVIASFFAWFFYLKLIERIGAAISSYMVALFPAVGGIASVCIGDSKPTIYLFLGCLFSCVGAAIALGFLFSIKRVKNTSTDKTTEQQT</sequence>
<dbReference type="Pfam" id="PF00892">
    <property type="entry name" value="EamA"/>
    <property type="match status" value="2"/>
</dbReference>
<dbReference type="PANTHER" id="PTHR32322">
    <property type="entry name" value="INNER MEMBRANE TRANSPORTER"/>
    <property type="match status" value="1"/>
</dbReference>
<dbReference type="Proteomes" id="UP000587477">
    <property type="component" value="Chromosome"/>
</dbReference>
<organism evidence="7 8">
    <name type="scientific">Bacillus velezensis</name>
    <dbReference type="NCBI Taxonomy" id="492670"/>
    <lineage>
        <taxon>Bacteria</taxon>
        <taxon>Bacillati</taxon>
        <taxon>Bacillota</taxon>
        <taxon>Bacilli</taxon>
        <taxon>Bacillales</taxon>
        <taxon>Bacillaceae</taxon>
        <taxon>Bacillus</taxon>
        <taxon>Bacillus amyloliquefaciens group</taxon>
    </lineage>
</organism>
<proteinExistence type="inferred from homology"/>
<keyword evidence="5" id="KW-0472">Membrane</keyword>
<feature type="domain" description="EamA" evidence="6">
    <location>
        <begin position="148"/>
        <end position="283"/>
    </location>
</feature>
<dbReference type="RefSeq" id="WP_017418989.1">
    <property type="nucleotide sequence ID" value="NZ_BDDG01000012.1"/>
</dbReference>
<comment type="subcellular location">
    <subcellularLocation>
        <location evidence="1">Endomembrane system</location>
        <topology evidence="1">Multi-pass membrane protein</topology>
    </subcellularLocation>
</comment>
<dbReference type="AlphaFoldDB" id="A0A411A361"/>
<accession>A0A411A361</accession>
<comment type="similarity">
    <text evidence="2">Belongs to the EamA transporter family.</text>
</comment>
<dbReference type="EMBL" id="CP063687">
    <property type="protein sequence ID" value="QOY26097.1"/>
    <property type="molecule type" value="Genomic_DNA"/>
</dbReference>
<evidence type="ECO:0000313" key="8">
    <source>
        <dbReference type="Proteomes" id="UP000587477"/>
    </source>
</evidence>
<evidence type="ECO:0000256" key="5">
    <source>
        <dbReference type="ARBA" id="ARBA00023136"/>
    </source>
</evidence>
<name>A0A411A361_BACVE</name>
<evidence type="ECO:0000313" key="7">
    <source>
        <dbReference type="EMBL" id="QOY26097.1"/>
    </source>
</evidence>
<keyword evidence="3" id="KW-0812">Transmembrane</keyword>
<dbReference type="GO" id="GO:0016020">
    <property type="term" value="C:membrane"/>
    <property type="evidence" value="ECO:0007669"/>
    <property type="project" value="UniProtKB-SubCell"/>
</dbReference>
<evidence type="ECO:0000256" key="4">
    <source>
        <dbReference type="ARBA" id="ARBA00022989"/>
    </source>
</evidence>
<dbReference type="InterPro" id="IPR037185">
    <property type="entry name" value="EmrE-like"/>
</dbReference>